<evidence type="ECO:0000256" key="2">
    <source>
        <dbReference type="SAM" id="MobiDB-lite"/>
    </source>
</evidence>
<dbReference type="RefSeq" id="WP_042057400.1">
    <property type="nucleotide sequence ID" value="NZ_BAND01000031.1"/>
</dbReference>
<comment type="similarity">
    <text evidence="1">Belongs to the MreC family.</text>
</comment>
<evidence type="ECO:0000259" key="3">
    <source>
        <dbReference type="Pfam" id="PF04085"/>
    </source>
</evidence>
<dbReference type="EMBL" id="BAND01000031">
    <property type="protein sequence ID" value="GAJ28622.1"/>
    <property type="molecule type" value="Genomic_DNA"/>
</dbReference>
<dbReference type="InterPro" id="IPR042177">
    <property type="entry name" value="Cell/Rod_1"/>
</dbReference>
<dbReference type="PANTHER" id="PTHR34138">
    <property type="entry name" value="CELL SHAPE-DETERMINING PROTEIN MREC"/>
    <property type="match status" value="1"/>
</dbReference>
<dbReference type="GO" id="GO:0005886">
    <property type="term" value="C:plasma membrane"/>
    <property type="evidence" value="ECO:0007669"/>
    <property type="project" value="TreeGrafter"/>
</dbReference>
<dbReference type="GO" id="GO:0008360">
    <property type="term" value="P:regulation of cell shape"/>
    <property type="evidence" value="ECO:0007669"/>
    <property type="project" value="UniProtKB-KW"/>
</dbReference>
<dbReference type="InterPro" id="IPR055342">
    <property type="entry name" value="MreC_beta-barrel_core"/>
</dbReference>
<accession>A0A023D3A7</accession>
<dbReference type="AlphaFoldDB" id="A0A023D3A7"/>
<name>A0A023D3A7_ACIMT</name>
<protein>
    <recommendedName>
        <fullName evidence="1">Cell shape-determining protein MreC</fullName>
    </recommendedName>
    <alternativeName>
        <fullName evidence="1">Cell shape protein MreC</fullName>
    </alternativeName>
</protein>
<evidence type="ECO:0000313" key="5">
    <source>
        <dbReference type="Proteomes" id="UP000019760"/>
    </source>
</evidence>
<evidence type="ECO:0000313" key="4">
    <source>
        <dbReference type="EMBL" id="GAJ28622.1"/>
    </source>
</evidence>
<feature type="domain" description="Rod shape-determining protein MreC beta-barrel core" evidence="3">
    <location>
        <begin position="133"/>
        <end position="253"/>
    </location>
</feature>
<reference evidence="5" key="1">
    <citation type="journal article" date="2014" name="FEMS Microbiol. Lett.">
        <title>Draft Genomic DNA Sequence of the Facultatively Methylotrophic Bacterium Acidomonas methanolica type strain MB58.</title>
        <authorList>
            <person name="Higashiura N."/>
            <person name="Hadano H."/>
            <person name="Hirakawa H."/>
            <person name="Matsutani M."/>
            <person name="Takabe S."/>
            <person name="Matsushita K."/>
            <person name="Azuma Y."/>
        </authorList>
    </citation>
    <scope>NUCLEOTIDE SEQUENCE [LARGE SCALE GENOMIC DNA]</scope>
    <source>
        <strain evidence="5">MB58</strain>
    </source>
</reference>
<feature type="region of interest" description="Disordered" evidence="2">
    <location>
        <begin position="276"/>
        <end position="307"/>
    </location>
</feature>
<dbReference type="NCBIfam" id="NF010512">
    <property type="entry name" value="PRK13922.12-1"/>
    <property type="match status" value="1"/>
</dbReference>
<dbReference type="Pfam" id="PF04085">
    <property type="entry name" value="MreC"/>
    <property type="match status" value="1"/>
</dbReference>
<evidence type="ECO:0000256" key="1">
    <source>
        <dbReference type="PIRNR" id="PIRNR038471"/>
    </source>
</evidence>
<dbReference type="PIRSF" id="PIRSF038471">
    <property type="entry name" value="MreC"/>
    <property type="match status" value="1"/>
</dbReference>
<dbReference type="InterPro" id="IPR007221">
    <property type="entry name" value="MreC"/>
</dbReference>
<reference evidence="4 5" key="2">
    <citation type="journal article" date="2014" name="FEMS Microbiol. Lett.">
        <title>Draft genomic DNA sequence of the facultatively methylotrophic bacterium Acidomonas methanolica type strain MB58.</title>
        <authorList>
            <person name="Higashiura N."/>
            <person name="Hadano H."/>
            <person name="Hirakawa H."/>
            <person name="Matsutani M."/>
            <person name="Takabe S."/>
            <person name="Matsushita K."/>
            <person name="Azuma Y."/>
        </authorList>
    </citation>
    <scope>NUCLEOTIDE SEQUENCE [LARGE SCALE GENOMIC DNA]</scope>
    <source>
        <strain evidence="4 5">MB58</strain>
    </source>
</reference>
<dbReference type="PANTHER" id="PTHR34138:SF1">
    <property type="entry name" value="CELL SHAPE-DETERMINING PROTEIN MREC"/>
    <property type="match status" value="1"/>
</dbReference>
<comment type="caution">
    <text evidence="4">The sequence shown here is derived from an EMBL/GenBank/DDBJ whole genome shotgun (WGS) entry which is preliminary data.</text>
</comment>
<proteinExistence type="inferred from homology"/>
<dbReference type="Gene3D" id="2.40.10.340">
    <property type="entry name" value="Rod shape-determining protein MreC, domain 1"/>
    <property type="match status" value="1"/>
</dbReference>
<keyword evidence="1" id="KW-0133">Cell shape</keyword>
<dbReference type="Proteomes" id="UP000019760">
    <property type="component" value="Unassembled WGS sequence"/>
</dbReference>
<comment type="function">
    <text evidence="1">Involved in formation and maintenance of cell shape.</text>
</comment>
<keyword evidence="5" id="KW-1185">Reference proteome</keyword>
<dbReference type="OrthoDB" id="8478127at2"/>
<sequence length="307" mass="33109">MLSIQARQALAKLFLPFFFLLASAFLVLGVARRPLVDHVRLEIEDVLAPAYALMAQPGEKLRHVWDDVRAFARLGSENVRLRQENEKLRRWYDVAVALANENAQLKANLHWIPENAPRFVSGHTIRDAGGLYGRAILLAAGAGQDIHVGDVALDAKGLIGRVTEVGSRTSRILLVTDQASRLPVMLESSHGTAIMAGDGSATPRLLFYAQNNHPLEGERVFTSEQLPPAGEAADEFSGLPGGLPVGVVHYVRAGEPVVVPDGDVEHPDIVRVFDYGHTSTQGPEAPGRMKRAPAAGAPFPLVPGRPG</sequence>
<organism evidence="4 5">
    <name type="scientific">Acidomonas methanolica NBRC 104435</name>
    <dbReference type="NCBI Taxonomy" id="1231351"/>
    <lineage>
        <taxon>Bacteria</taxon>
        <taxon>Pseudomonadati</taxon>
        <taxon>Pseudomonadota</taxon>
        <taxon>Alphaproteobacteria</taxon>
        <taxon>Acetobacterales</taxon>
        <taxon>Acetobacteraceae</taxon>
        <taxon>Acidomonas</taxon>
    </lineage>
</organism>
<gene>
    <name evidence="4" type="ORF">Amme_031_084</name>
</gene>